<name>A0A0U5F469_9PROT</name>
<evidence type="ECO:0000259" key="9">
    <source>
        <dbReference type="Pfam" id="PF13145"/>
    </source>
</evidence>
<dbReference type="PATRIC" id="fig|431306.5.peg.1739"/>
<accession>A0A0U5F469</accession>
<dbReference type="InterPro" id="IPR052029">
    <property type="entry name" value="PpiD_chaperone"/>
</dbReference>
<gene>
    <name evidence="10" type="primary">ppiD</name>
    <name evidence="10" type="ORF">AGA_1703</name>
    <name evidence="11" type="ORF">GOB80_00485</name>
</gene>
<dbReference type="RefSeq" id="WP_059023772.1">
    <property type="nucleotide sequence ID" value="NZ_LN609302.1"/>
</dbReference>
<dbReference type="InterPro" id="IPR000297">
    <property type="entry name" value="PPIase_PpiC"/>
</dbReference>
<evidence type="ECO:0000256" key="2">
    <source>
        <dbReference type="ARBA" id="ARBA00022475"/>
    </source>
</evidence>
<feature type="transmembrane region" description="Helical" evidence="8">
    <location>
        <begin position="12"/>
        <end position="32"/>
    </location>
</feature>
<keyword evidence="13" id="KW-1185">Reference proteome</keyword>
<dbReference type="GO" id="GO:0005886">
    <property type="term" value="C:plasma membrane"/>
    <property type="evidence" value="ECO:0007669"/>
    <property type="project" value="UniProtKB-SubCell"/>
</dbReference>
<comment type="similarity">
    <text evidence="7">Belongs to the PpiD chaperone family.</text>
</comment>
<evidence type="ECO:0000313" key="10">
    <source>
        <dbReference type="EMBL" id="CEF55948.1"/>
    </source>
</evidence>
<evidence type="ECO:0000256" key="5">
    <source>
        <dbReference type="ARBA" id="ARBA00023136"/>
    </source>
</evidence>
<keyword evidence="4 8" id="KW-1133">Transmembrane helix</keyword>
<dbReference type="PANTHER" id="PTHR47529:SF1">
    <property type="entry name" value="PERIPLASMIC CHAPERONE PPID"/>
    <property type="match status" value="1"/>
</dbReference>
<sequence length="638" mass="69047">MISYLRRVLVESWLGRVIAIVIFLAFVGWGIGDVIGFMSEETDVVARVGQHRIATRELAMALRSEMPTITQQMGIKDPSAMSPIMQGQIAHQILQRLIAQAELLEAARQLKIMVPDSAIREEVFSLPYFKGPTGQFDRSIFNQRLSAQGLSEQQVLDMIRDDLTVRTLLQPMAQGASVSTTLLNTLVNYGAKTRLVDLISIPVAAQPALPAPDNATLQRYYANHPWQFSTPELRHARIVVLSAQTVADTISMDDAQLKRVYDEQSSRYNVPETRDVQLITTSTQADAQKIVDAWHLKGDWQSAQAAVKGAASVDMPGARPATIPSDILKQALFQAPQGQIMGPVKTEMGWAAFRVTKILPAHSTSFADAKQDILQQYRAAMAPSVVTERRRQLQDAIAGKGLDAIPDTLGAVAISGSLDAQGNTAEKQPAPIPASGKLRDAIIHQVFAQKAGDNPILIDGPDNSWFAVAVDSITPASPRTFEQAKADVVTAWQADARHHAADQKATALFLTARQKGNIADQDASGVQIVRNIPFSFANPNKALPPEVASYIAHMKAGQAVMAENADTFFVAVVTKVFVPNPPASADMMQKLKNNLAQAYGDDLAASYVQFLNKRLPAHINNAAIQAALSAAGFGGTAQ</sequence>
<organism evidence="10 12">
    <name type="scientific">Acetobacter ghanensis</name>
    <dbReference type="NCBI Taxonomy" id="431306"/>
    <lineage>
        <taxon>Bacteria</taxon>
        <taxon>Pseudomonadati</taxon>
        <taxon>Pseudomonadota</taxon>
        <taxon>Alphaproteobacteria</taxon>
        <taxon>Acetobacterales</taxon>
        <taxon>Acetobacteraceae</taxon>
        <taxon>Acetobacter</taxon>
    </lineage>
</organism>
<dbReference type="SUPFAM" id="SSF109998">
    <property type="entry name" value="Triger factor/SurA peptide-binding domain-like"/>
    <property type="match status" value="1"/>
</dbReference>
<keyword evidence="5 8" id="KW-0472">Membrane</keyword>
<dbReference type="Proteomes" id="UP000657200">
    <property type="component" value="Unassembled WGS sequence"/>
</dbReference>
<proteinExistence type="inferred from homology"/>
<evidence type="ECO:0000313" key="11">
    <source>
        <dbReference type="EMBL" id="NHO38171.1"/>
    </source>
</evidence>
<dbReference type="EMBL" id="WOTE01000001">
    <property type="protein sequence ID" value="NHO38171.1"/>
    <property type="molecule type" value="Genomic_DNA"/>
</dbReference>
<keyword evidence="2" id="KW-1003">Cell membrane</keyword>
<dbReference type="Pfam" id="PF13145">
    <property type="entry name" value="Rotamase_2"/>
    <property type="match status" value="1"/>
</dbReference>
<dbReference type="OrthoDB" id="9768393at2"/>
<evidence type="ECO:0000256" key="1">
    <source>
        <dbReference type="ARBA" id="ARBA00004401"/>
    </source>
</evidence>
<dbReference type="STRING" id="431306.AGA_1703"/>
<keyword evidence="10" id="KW-0413">Isomerase</keyword>
<dbReference type="EC" id="5.2.1.8" evidence="10"/>
<evidence type="ECO:0000256" key="7">
    <source>
        <dbReference type="ARBA" id="ARBA00038408"/>
    </source>
</evidence>
<dbReference type="EMBL" id="LN609302">
    <property type="protein sequence ID" value="CEF55948.1"/>
    <property type="molecule type" value="Genomic_DNA"/>
</dbReference>
<evidence type="ECO:0000256" key="6">
    <source>
        <dbReference type="ARBA" id="ARBA00023186"/>
    </source>
</evidence>
<keyword evidence="6" id="KW-0143">Chaperone</keyword>
<evidence type="ECO:0000256" key="4">
    <source>
        <dbReference type="ARBA" id="ARBA00022989"/>
    </source>
</evidence>
<reference evidence="11 13" key="3">
    <citation type="journal article" date="2020" name="Int. J. Syst. Evol. Microbiol.">
        <title>Novel acetic acid bacteria from cider fermentations: Acetobacter conturbans sp. nov. and Acetobacter fallax sp. nov.</title>
        <authorList>
            <person name="Sombolestani A.S."/>
            <person name="Cleenwerck I."/>
            <person name="Cnockaert M."/>
            <person name="Borremans W."/>
            <person name="Wieme A.D."/>
            <person name="De Vuyst L."/>
            <person name="Vandamme P."/>
        </authorList>
    </citation>
    <scope>NUCLEOTIDE SEQUENCE [LARGE SCALE GENOMIC DNA]</scope>
    <source>
        <strain evidence="11 13">LMG 23848</strain>
    </source>
</reference>
<comment type="subcellular location">
    <subcellularLocation>
        <location evidence="1">Cell membrane</location>
        <topology evidence="1">Single-pass type II membrane protein</topology>
    </subcellularLocation>
</comment>
<protein>
    <submittedName>
        <fullName evidence="10">Peptidyl-prolyl cis-trans isomerase D</fullName>
        <ecNumber evidence="10">5.2.1.8</ecNumber>
    </submittedName>
    <submittedName>
        <fullName evidence="11">Peptidylprolyl isomerase</fullName>
    </submittedName>
</protein>
<evidence type="ECO:0000256" key="8">
    <source>
        <dbReference type="SAM" id="Phobius"/>
    </source>
</evidence>
<dbReference type="Proteomes" id="UP000068250">
    <property type="component" value="Chromosome I"/>
</dbReference>
<dbReference type="InterPro" id="IPR027304">
    <property type="entry name" value="Trigger_fact/SurA_dom_sf"/>
</dbReference>
<reference evidence="10" key="2">
    <citation type="submission" date="2014-09" db="EMBL/GenBank/DDBJ databases">
        <authorList>
            <person name="Magalhaes I.L.F."/>
            <person name="Oliveira U."/>
            <person name="Santos F.R."/>
            <person name="Vidigal T.H.D.A."/>
            <person name="Brescovit A.D."/>
            <person name="Santos A.J."/>
        </authorList>
    </citation>
    <scope>NUCLEOTIDE SEQUENCE</scope>
    <source>
        <strain evidence="10">LMG 23848T</strain>
    </source>
</reference>
<evidence type="ECO:0000313" key="13">
    <source>
        <dbReference type="Proteomes" id="UP000657200"/>
    </source>
</evidence>
<dbReference type="PANTHER" id="PTHR47529">
    <property type="entry name" value="PEPTIDYL-PROLYL CIS-TRANS ISOMERASE D"/>
    <property type="match status" value="1"/>
</dbReference>
<dbReference type="Pfam" id="PF13624">
    <property type="entry name" value="SurA_N_3"/>
    <property type="match status" value="1"/>
</dbReference>
<keyword evidence="3 8" id="KW-0812">Transmembrane</keyword>
<feature type="domain" description="PpiC" evidence="9">
    <location>
        <begin position="253"/>
        <end position="371"/>
    </location>
</feature>
<dbReference type="AlphaFoldDB" id="A0A0U5F469"/>
<dbReference type="Gene3D" id="1.10.4030.10">
    <property type="entry name" value="Porin chaperone SurA, peptide-binding domain"/>
    <property type="match status" value="1"/>
</dbReference>
<evidence type="ECO:0000313" key="12">
    <source>
        <dbReference type="Proteomes" id="UP000068250"/>
    </source>
</evidence>
<dbReference type="GO" id="GO:0003755">
    <property type="term" value="F:peptidyl-prolyl cis-trans isomerase activity"/>
    <property type="evidence" value="ECO:0007669"/>
    <property type="project" value="UniProtKB-EC"/>
</dbReference>
<evidence type="ECO:0000256" key="3">
    <source>
        <dbReference type="ARBA" id="ARBA00022692"/>
    </source>
</evidence>
<reference evidence="12" key="1">
    <citation type="submission" date="2014-09" db="EMBL/GenBank/DDBJ databases">
        <authorList>
            <person name="Illeghems K.G."/>
        </authorList>
    </citation>
    <scope>NUCLEOTIDE SEQUENCE [LARGE SCALE GENOMIC DNA]</scope>
    <source>
        <strain evidence="12">LMG 23848T</strain>
    </source>
</reference>